<evidence type="ECO:0000313" key="2">
    <source>
        <dbReference type="EMBL" id="CAE7480960.1"/>
    </source>
</evidence>
<sequence>SIALSLCFLLSLVGRELGEEQHLLDLAIRERMASSSEAPFTPEEAKEVKPPAAAFLGAEASTTMLSSEASTTTQEKALSRLPQAMGCDEAWLSTGQRGKPCPYVRGAPCCWNATREACTECIVPATPASEYDDAAHVSNQPCAQAQSGKGRVAVINVGLLRANWSRPIMEWFNTGKSNAKQRQEVLRHLAKLQLPSTAAVFDLHRRHVLDVLRDRGWEADYFLCFDKLTPEIVRDPNITEAWGFKAKHQYDRIQSCLRRVHAREERCGGVRYSLFFRLRETFLALTDVPDLSKALPNPGAPEGCVMVRFRGTKGLSGVTNDMHSISPCGGCVGEGIRAQVGLMLDDMVQAAPRHLLNFYQLGMPTGVAAVRYPSWFQH</sequence>
<gene>
    <name evidence="2" type="ORF">SNEC2469_LOCUS13608</name>
</gene>
<dbReference type="EMBL" id="CAJNJA010021729">
    <property type="protein sequence ID" value="CAE7480960.1"/>
    <property type="molecule type" value="Genomic_DNA"/>
</dbReference>
<proteinExistence type="predicted"/>
<feature type="non-terminal residue" evidence="2">
    <location>
        <position position="1"/>
    </location>
</feature>
<reference evidence="2" key="1">
    <citation type="submission" date="2021-02" db="EMBL/GenBank/DDBJ databases">
        <authorList>
            <person name="Dougan E. K."/>
            <person name="Rhodes N."/>
            <person name="Thang M."/>
            <person name="Chan C."/>
        </authorList>
    </citation>
    <scope>NUCLEOTIDE SEQUENCE</scope>
</reference>
<protein>
    <submittedName>
        <fullName evidence="2">Uncharacterized protein</fullName>
    </submittedName>
</protein>
<keyword evidence="3" id="KW-1185">Reference proteome</keyword>
<name>A0A812SLT3_9DINO</name>
<dbReference type="Proteomes" id="UP000601435">
    <property type="component" value="Unassembled WGS sequence"/>
</dbReference>
<comment type="caution">
    <text evidence="2">The sequence shown here is derived from an EMBL/GenBank/DDBJ whole genome shotgun (WGS) entry which is preliminary data.</text>
</comment>
<dbReference type="AlphaFoldDB" id="A0A812SLT3"/>
<feature type="signal peptide" evidence="1">
    <location>
        <begin position="1"/>
        <end position="18"/>
    </location>
</feature>
<feature type="chain" id="PRO_5032602765" evidence="1">
    <location>
        <begin position="19"/>
        <end position="378"/>
    </location>
</feature>
<organism evidence="2 3">
    <name type="scientific">Symbiodinium necroappetens</name>
    <dbReference type="NCBI Taxonomy" id="1628268"/>
    <lineage>
        <taxon>Eukaryota</taxon>
        <taxon>Sar</taxon>
        <taxon>Alveolata</taxon>
        <taxon>Dinophyceae</taxon>
        <taxon>Suessiales</taxon>
        <taxon>Symbiodiniaceae</taxon>
        <taxon>Symbiodinium</taxon>
    </lineage>
</organism>
<evidence type="ECO:0000256" key="1">
    <source>
        <dbReference type="SAM" id="SignalP"/>
    </source>
</evidence>
<dbReference type="OrthoDB" id="408400at2759"/>
<keyword evidence="1" id="KW-0732">Signal</keyword>
<feature type="non-terminal residue" evidence="2">
    <location>
        <position position="378"/>
    </location>
</feature>
<accession>A0A812SLT3</accession>
<evidence type="ECO:0000313" key="3">
    <source>
        <dbReference type="Proteomes" id="UP000601435"/>
    </source>
</evidence>